<evidence type="ECO:0000256" key="3">
    <source>
        <dbReference type="ARBA" id="ARBA00022553"/>
    </source>
</evidence>
<dbReference type="EMBL" id="JAENBO010000008">
    <property type="protein sequence ID" value="MBJ8326556.1"/>
    <property type="molecule type" value="Genomic_DNA"/>
</dbReference>
<evidence type="ECO:0000259" key="8">
    <source>
        <dbReference type="PROSITE" id="PS50075"/>
    </source>
</evidence>
<evidence type="ECO:0000256" key="4">
    <source>
        <dbReference type="ARBA" id="ARBA00022832"/>
    </source>
</evidence>
<keyword evidence="1 7" id="KW-0596">Phosphopantetheine</keyword>
<accession>A0ABS0ZKR4</accession>
<feature type="modified residue" description="O-(pantetheine 4'-phosphoryl)serine" evidence="7">
    <location>
        <position position="39"/>
    </location>
</feature>
<comment type="caution">
    <text evidence="9">The sequence shown here is derived from an EMBL/GenBank/DDBJ whole genome shotgun (WGS) entry which is preliminary data.</text>
</comment>
<dbReference type="NCBIfam" id="NF009104">
    <property type="entry name" value="PRK12449.1"/>
    <property type="match status" value="1"/>
</dbReference>
<feature type="domain" description="Carrier" evidence="8">
    <location>
        <begin position="4"/>
        <end position="79"/>
    </location>
</feature>
<dbReference type="HAMAP" id="MF_01217">
    <property type="entry name" value="Acyl_carrier"/>
    <property type="match status" value="1"/>
</dbReference>
<proteinExistence type="inferred from homology"/>
<comment type="pathway">
    <text evidence="7">Lipid metabolism; fatty acid biosynthesis.</text>
</comment>
<protein>
    <recommendedName>
        <fullName evidence="7">Acyl carrier protein</fullName>
        <shortName evidence="7">ACP</shortName>
    </recommendedName>
</protein>
<dbReference type="Pfam" id="PF00550">
    <property type="entry name" value="PP-binding"/>
    <property type="match status" value="1"/>
</dbReference>
<dbReference type="InterPro" id="IPR009081">
    <property type="entry name" value="PP-bd_ACP"/>
</dbReference>
<keyword evidence="4 7" id="KW-0276">Fatty acid metabolism</keyword>
<gene>
    <name evidence="7" type="primary">acpP</name>
    <name evidence="9" type="ORF">JHK62_07725</name>
</gene>
<dbReference type="RefSeq" id="WP_199576180.1">
    <property type="nucleotide sequence ID" value="NZ_JAENBO010000008.1"/>
</dbReference>
<evidence type="ECO:0000256" key="1">
    <source>
        <dbReference type="ARBA" id="ARBA00022450"/>
    </source>
</evidence>
<dbReference type="SUPFAM" id="SSF47336">
    <property type="entry name" value="ACP-like"/>
    <property type="match status" value="1"/>
</dbReference>
<keyword evidence="2 7" id="KW-0444">Lipid biosynthesis</keyword>
<dbReference type="Proteomes" id="UP000653045">
    <property type="component" value="Unassembled WGS sequence"/>
</dbReference>
<reference evidence="9 10" key="1">
    <citation type="journal article" date="2021" name="Int. J. Syst. Evol. Microbiol.">
        <title>Streptococcus vicugnae sp. nov., isolated from faeces of alpacas (Vicugna pacos) and cattle (Bos taurus), Streptococcus zalophi sp. nov., and Streptococcus pacificus sp. nov., isolated from respiratory tract of California sea lions (Zalophus californianus).</title>
        <authorList>
            <person name="Volokhov D.V."/>
            <person name="Zagorodnyaya T.A."/>
            <person name="Shen Z."/>
            <person name="Blom J."/>
            <person name="Furtak V.A."/>
            <person name="Eisenberg T."/>
            <person name="Fan P."/>
            <person name="Jeong K.C."/>
            <person name="Gao Y."/>
            <person name="Zhang S."/>
            <person name="Amselle M."/>
        </authorList>
    </citation>
    <scope>NUCLEOTIDE SEQUENCE [LARGE SCALE GENOMIC DNA]</scope>
    <source>
        <strain evidence="9 10">CSL7591</strain>
    </source>
</reference>
<dbReference type="Gene3D" id="1.10.1200.10">
    <property type="entry name" value="ACP-like"/>
    <property type="match status" value="1"/>
</dbReference>
<dbReference type="NCBIfam" id="NF002150">
    <property type="entry name" value="PRK00982.1-4"/>
    <property type="match status" value="1"/>
</dbReference>
<evidence type="ECO:0000313" key="9">
    <source>
        <dbReference type="EMBL" id="MBJ8326556.1"/>
    </source>
</evidence>
<organism evidence="9 10">
    <name type="scientific">Streptococcus pacificus</name>
    <dbReference type="NCBI Taxonomy" id="2740577"/>
    <lineage>
        <taxon>Bacteria</taxon>
        <taxon>Bacillati</taxon>
        <taxon>Bacillota</taxon>
        <taxon>Bacilli</taxon>
        <taxon>Lactobacillales</taxon>
        <taxon>Streptococcaceae</taxon>
        <taxon>Streptococcus</taxon>
    </lineage>
</organism>
<comment type="PTM">
    <text evidence="7">4'-phosphopantetheine is transferred from CoA to a specific serine of apo-ACP by AcpS. This modification is essential for activity because fatty acids are bound in thioester linkage to the sulfhydryl of the prosthetic group.</text>
</comment>
<evidence type="ECO:0000256" key="7">
    <source>
        <dbReference type="HAMAP-Rule" id="MF_01217"/>
    </source>
</evidence>
<evidence type="ECO:0000256" key="5">
    <source>
        <dbReference type="ARBA" id="ARBA00023098"/>
    </source>
</evidence>
<evidence type="ECO:0000313" key="10">
    <source>
        <dbReference type="Proteomes" id="UP000653045"/>
    </source>
</evidence>
<keyword evidence="5 7" id="KW-0443">Lipid metabolism</keyword>
<keyword evidence="7" id="KW-0963">Cytoplasm</keyword>
<dbReference type="PANTHER" id="PTHR20863">
    <property type="entry name" value="ACYL CARRIER PROTEIN"/>
    <property type="match status" value="1"/>
</dbReference>
<sequence>MTKEEILSKMKEMIADQLGEEDIDVTMATNFKDDLGADSITLTEFVINVEDEFDLEILDEEVEDVRTMGQMVDYLYEKIK</sequence>
<dbReference type="PANTHER" id="PTHR20863:SF76">
    <property type="entry name" value="CARRIER DOMAIN-CONTAINING PROTEIN"/>
    <property type="match status" value="1"/>
</dbReference>
<comment type="subcellular location">
    <subcellularLocation>
        <location evidence="7">Cytoplasm</location>
    </subcellularLocation>
</comment>
<keyword evidence="3 7" id="KW-0597">Phosphoprotein</keyword>
<dbReference type="NCBIfam" id="NF002148">
    <property type="entry name" value="PRK00982.1-2"/>
    <property type="match status" value="1"/>
</dbReference>
<comment type="function">
    <text evidence="7">Carrier of the growing fatty acid chain in fatty acid biosynthesis.</text>
</comment>
<comment type="similarity">
    <text evidence="7">Belongs to the acyl carrier protein (ACP) family.</text>
</comment>
<name>A0ABS0ZKR4_9STRE</name>
<evidence type="ECO:0000256" key="2">
    <source>
        <dbReference type="ARBA" id="ARBA00022516"/>
    </source>
</evidence>
<keyword evidence="6 7" id="KW-0275">Fatty acid biosynthesis</keyword>
<dbReference type="InterPro" id="IPR036736">
    <property type="entry name" value="ACP-like_sf"/>
</dbReference>
<dbReference type="PROSITE" id="PS50075">
    <property type="entry name" value="CARRIER"/>
    <property type="match status" value="1"/>
</dbReference>
<dbReference type="InterPro" id="IPR003231">
    <property type="entry name" value="ACP"/>
</dbReference>
<evidence type="ECO:0000256" key="6">
    <source>
        <dbReference type="ARBA" id="ARBA00023160"/>
    </source>
</evidence>
<keyword evidence="10" id="KW-1185">Reference proteome</keyword>